<sequence length="1572" mass="171909">MESMDHRTEHRLPGRESKTIQAVLHHDVQMLGAPDRRLSDCGGWTFVEVLLTGGAPWGFTLRGGREHQEPLLITKVEENSLAAAVKLQVGDEIVTINEIPLTGYRQEAICLVKGSYKTLSLVVRRRSDPAGRPHSWHSSKFTEAQPEVVTVQPTPTPAWHARHSTSPQELSPCWDQTNLRRVSDQFSSLGSMDSLEQSSHPFPSGHLSLAKSSGSVDHLGTSGGGSKRDSAYSSYSTGSGTPDYTLSRSTENALHKVGQWDSGGRVGRNSYGLVEGGHPDERPFHLAVPLGPEGHEGPRADEPPGSRNSSSSRSSIAPVWHVPEKKKAAAPSPPPPLPPVRSDSFAATKVHEKGLAVPYSEAPAHPSQQRAPGRAVDRGMGEGHDGTHRVPRPHERGSEVQKSYNPLKPDTFYSHATPDVYGNSGSPVTSNKLYSLSSSDVRLGQQVYPHTPYHPRQYSDESPLYPQTRTPSAQWQQSPAGYYSSMQELSFSGPAQAGVPGMATDRLPEGGGHSRFYCVTARQGAPQPSLGRAEGWMAGDVAQSVAGDRGSVSSQKAGRVRTQQQENPEVQDGSWDYRPEEDKGGQRRSNGYTAEGHYLACSPSSYSEERKQQECQPEAWPPPEDAPTHPQRTPILHCQENTGPEAPDPVLGKQAKCNDRYATTLRNEIQLKRAQLQKSKSAAALSAASEAPGDTQPWGAPCAKAVPCDGSFTSTYKDNLKEAQARVLQATSFRRRDLEPVLPEHAGPEPVPEHVVPGPARRDSGPEPVQSRAASGPVSRIGGRKRFPAEKKVRSFSEPDKINEVGVEEDVPPQEPPESFEDRRRVFEAMGGSAAPRPGTNKTQPPGATDERAESQTAASRPDETHGSRHADSQAVLEKQRLGTFAEYEATWNVQRKPTEARVAGRYRSAENILDSGLEERSMGSYVHERSRSSPSADFYGQDNSAVGRKPAGGPQPEEEPASQETATRRLFDRERHFSAPEGEHRGGDPSHHQHPLQDTEPPPLPPALKKKGPLPQRPLPPQLDRHCRPEAASSAGDTQESPPVPPDSCSVRPYSAEAPPPGPDHAPSSSPRRDTQQGTRHEDEQGAGHGASPSQPEPAPPPPAAISSSSSSSSSHKEAALLKPSMEGYRSLSPQFVPQWLTDRPPVSLQDDASSRMENAVEGGATVKKVPIKIVHAESSSEKESRRFLMPSDAAPVAGGPGAPDSPPLGPRSPSEPSYSPFCAYTRQKDNQPQMEPKWEEPADAGPPGATQEGSHNGGPPAGPLEEDRKREELTRDIVGRDKSLADILNQTKMKTTMDLMEGIFPQGEQLVEEAQQRRKVAPKQAPRRSTEERQDEDSLVAAVPMVTSSSYYSTSAPKAELLIKMKDMQEEIEEQDSEDELDVDLANKKHELIDSLSRKLAVLREARESLQEDVQANNALGEEVELTVQHVCKPNELDKFRMFVGDLDKVVSLLLSLSGRLARVENALNGLEEGAPAEEKRTLEEKRKLLIRQHDDAKELKENLDRREHVVYNILANCLSEEHLADYEHFVKMKSALIIEQRKLEDKIKLGEEQLKCLTDSLPLEQRRPF</sequence>
<feature type="coiled-coil region" evidence="10">
    <location>
        <begin position="1482"/>
        <end position="1509"/>
    </location>
</feature>
<dbReference type="SUPFAM" id="SSF50156">
    <property type="entry name" value="PDZ domain-like"/>
    <property type="match status" value="1"/>
</dbReference>
<evidence type="ECO:0000313" key="15">
    <source>
        <dbReference type="Ensembl" id="ENSPKIP00000005278.1"/>
    </source>
</evidence>
<evidence type="ECO:0000256" key="5">
    <source>
        <dbReference type="ARBA" id="ARBA00022553"/>
    </source>
</evidence>
<feature type="region of interest" description="Disordered" evidence="11">
    <location>
        <begin position="448"/>
        <end position="477"/>
    </location>
</feature>
<dbReference type="Ensembl" id="ENSPKIT00000029272.1">
    <property type="protein sequence ID" value="ENSPKIP00000005278.1"/>
    <property type="gene ID" value="ENSPKIG00000022015.1"/>
</dbReference>
<feature type="compositionally biased region" description="Basic and acidic residues" evidence="11">
    <location>
        <begin position="1176"/>
        <end position="1188"/>
    </location>
</feature>
<feature type="compositionally biased region" description="Basic and acidic residues" evidence="11">
    <location>
        <begin position="375"/>
        <end position="399"/>
    </location>
</feature>
<feature type="compositionally biased region" description="Polar residues" evidence="11">
    <location>
        <begin position="465"/>
        <end position="477"/>
    </location>
</feature>
<dbReference type="InterPro" id="IPR027685">
    <property type="entry name" value="Shroom_fam"/>
</dbReference>
<feature type="region of interest" description="Disordered" evidence="11">
    <location>
        <begin position="892"/>
        <end position="1288"/>
    </location>
</feature>
<reference evidence="15" key="1">
    <citation type="submission" date="2025-08" db="UniProtKB">
        <authorList>
            <consortium name="Ensembl"/>
        </authorList>
    </citation>
    <scope>IDENTIFICATION</scope>
</reference>
<dbReference type="GO" id="GO:0005912">
    <property type="term" value="C:adherens junction"/>
    <property type="evidence" value="ECO:0007669"/>
    <property type="project" value="TreeGrafter"/>
</dbReference>
<dbReference type="Gene3D" id="6.10.250.3120">
    <property type="match status" value="1"/>
</dbReference>
<evidence type="ECO:0000256" key="6">
    <source>
        <dbReference type="ARBA" id="ARBA00022701"/>
    </source>
</evidence>
<dbReference type="PROSITE" id="PS51306">
    <property type="entry name" value="ASD1"/>
    <property type="match status" value="1"/>
</dbReference>
<dbReference type="CDD" id="cd06750">
    <property type="entry name" value="PDZ_shroom2_3_4-like"/>
    <property type="match status" value="1"/>
</dbReference>
<feature type="compositionally biased region" description="Basic and acidic residues" evidence="11">
    <location>
        <begin position="1267"/>
        <end position="1286"/>
    </location>
</feature>
<evidence type="ECO:0000259" key="14">
    <source>
        <dbReference type="PROSITE" id="PS51307"/>
    </source>
</evidence>
<feature type="domain" description="PDZ" evidence="12">
    <location>
        <begin position="46"/>
        <end position="127"/>
    </location>
</feature>
<dbReference type="PROSITE" id="PS50106">
    <property type="entry name" value="PDZ"/>
    <property type="match status" value="1"/>
</dbReference>
<keyword evidence="10" id="KW-0175">Coiled coil</keyword>
<keyword evidence="5" id="KW-0597">Phosphoprotein</keyword>
<dbReference type="GO" id="GO:0043296">
    <property type="term" value="C:apical junction complex"/>
    <property type="evidence" value="ECO:0007669"/>
    <property type="project" value="TreeGrafter"/>
</dbReference>
<feature type="domain" description="ASD2" evidence="14">
    <location>
        <begin position="1273"/>
        <end position="1565"/>
    </location>
</feature>
<accession>A0A3B3QGN0</accession>
<keyword evidence="4" id="KW-0963">Cytoplasm</keyword>
<dbReference type="GO" id="GO:0016324">
    <property type="term" value="C:apical plasma membrane"/>
    <property type="evidence" value="ECO:0007669"/>
    <property type="project" value="TreeGrafter"/>
</dbReference>
<evidence type="ECO:0000256" key="3">
    <source>
        <dbReference type="ARBA" id="ARBA00022473"/>
    </source>
</evidence>
<dbReference type="Pfam" id="PF08687">
    <property type="entry name" value="ASD2"/>
    <property type="match status" value="1"/>
</dbReference>
<feature type="region of interest" description="Disordered" evidence="11">
    <location>
        <begin position="678"/>
        <end position="699"/>
    </location>
</feature>
<dbReference type="GO" id="GO:0030864">
    <property type="term" value="C:cortical actin cytoskeleton"/>
    <property type="evidence" value="ECO:0007669"/>
    <property type="project" value="TreeGrafter"/>
</dbReference>
<dbReference type="InterPro" id="IPR014799">
    <property type="entry name" value="ASD2_dom"/>
</dbReference>
<evidence type="ECO:0000256" key="7">
    <source>
        <dbReference type="ARBA" id="ARBA00023203"/>
    </source>
</evidence>
<feature type="region of interest" description="Disordered" evidence="11">
    <location>
        <begin position="1309"/>
        <end position="1340"/>
    </location>
</feature>
<evidence type="ECO:0000259" key="12">
    <source>
        <dbReference type="PROSITE" id="PS50106"/>
    </source>
</evidence>
<feature type="region of interest" description="Disordered" evidence="11">
    <location>
        <begin position="190"/>
        <end position="429"/>
    </location>
</feature>
<name>A0A3B3QGN0_9TELE</name>
<evidence type="ECO:0000256" key="8">
    <source>
        <dbReference type="ARBA" id="ARBA00023212"/>
    </source>
</evidence>
<feature type="compositionally biased region" description="Basic and acidic residues" evidence="11">
    <location>
        <begin position="575"/>
        <end position="585"/>
    </location>
</feature>
<feature type="compositionally biased region" description="Polar residues" evidence="11">
    <location>
        <begin position="190"/>
        <end position="201"/>
    </location>
</feature>
<dbReference type="InterPro" id="IPR014800">
    <property type="entry name" value="ASD1_dom"/>
</dbReference>
<feature type="compositionally biased region" description="Basic and acidic residues" evidence="11">
    <location>
        <begin position="293"/>
        <end position="304"/>
    </location>
</feature>
<evidence type="ECO:0000256" key="1">
    <source>
        <dbReference type="ARBA" id="ARBA00004245"/>
    </source>
</evidence>
<reference evidence="15" key="2">
    <citation type="submission" date="2025-09" db="UniProtKB">
        <authorList>
            <consortium name="Ensembl"/>
        </authorList>
    </citation>
    <scope>IDENTIFICATION</scope>
</reference>
<proteinExistence type="inferred from homology"/>
<feature type="compositionally biased region" description="Low complexity" evidence="11">
    <location>
        <begin position="306"/>
        <end position="315"/>
    </location>
</feature>
<feature type="compositionally biased region" description="Polar residues" evidence="11">
    <location>
        <begin position="551"/>
        <end position="568"/>
    </location>
</feature>
<evidence type="ECO:0000256" key="9">
    <source>
        <dbReference type="PROSITE-ProRule" id="PRU00637"/>
    </source>
</evidence>
<evidence type="ECO:0000256" key="11">
    <source>
        <dbReference type="SAM" id="MobiDB-lite"/>
    </source>
</evidence>
<feature type="compositionally biased region" description="Low complexity" evidence="11">
    <location>
        <begin position="1106"/>
        <end position="1115"/>
    </location>
</feature>
<evidence type="ECO:0000313" key="16">
    <source>
        <dbReference type="Proteomes" id="UP000261540"/>
    </source>
</evidence>
<dbReference type="InterPro" id="IPR001478">
    <property type="entry name" value="PDZ"/>
</dbReference>
<keyword evidence="6" id="KW-0493">Microtubule</keyword>
<feature type="region of interest" description="Disordered" evidence="11">
    <location>
        <begin position="127"/>
        <end position="176"/>
    </location>
</feature>
<feature type="compositionally biased region" description="Basic and acidic residues" evidence="11">
    <location>
        <begin position="967"/>
        <end position="998"/>
    </location>
</feature>
<evidence type="ECO:0000256" key="4">
    <source>
        <dbReference type="ARBA" id="ARBA00022490"/>
    </source>
</evidence>
<feature type="compositionally biased region" description="Basic and acidic residues" evidence="11">
    <location>
        <begin position="1072"/>
        <end position="1087"/>
    </location>
</feature>
<protein>
    <submittedName>
        <fullName evidence="15">Shroom family member 2</fullName>
    </submittedName>
</protein>
<keyword evidence="3" id="KW-0217">Developmental protein</keyword>
<dbReference type="SMART" id="SM00228">
    <property type="entry name" value="PDZ"/>
    <property type="match status" value="1"/>
</dbReference>
<feature type="compositionally biased region" description="Polar residues" evidence="11">
    <location>
        <begin position="242"/>
        <end position="252"/>
    </location>
</feature>
<dbReference type="PANTHER" id="PTHR15012:SF8">
    <property type="entry name" value="PROTEIN SHROOM2"/>
    <property type="match status" value="1"/>
</dbReference>
<keyword evidence="16" id="KW-1185">Reference proteome</keyword>
<dbReference type="GO" id="GO:0005874">
    <property type="term" value="C:microtubule"/>
    <property type="evidence" value="ECO:0007669"/>
    <property type="project" value="UniProtKB-KW"/>
</dbReference>
<dbReference type="PANTHER" id="PTHR15012">
    <property type="entry name" value="APICAL PROTEIN/SHROOM-RELATED"/>
    <property type="match status" value="1"/>
</dbReference>
<feature type="region of interest" description="Disordered" evidence="11">
    <location>
        <begin position="541"/>
        <end position="654"/>
    </location>
</feature>
<feature type="region of interest" description="Disordered" evidence="11">
    <location>
        <begin position="731"/>
        <end position="878"/>
    </location>
</feature>
<dbReference type="Pfam" id="PF00595">
    <property type="entry name" value="PDZ"/>
    <property type="match status" value="1"/>
</dbReference>
<dbReference type="GO" id="GO:0051015">
    <property type="term" value="F:actin filament binding"/>
    <property type="evidence" value="ECO:0007669"/>
    <property type="project" value="InterPro"/>
</dbReference>
<feature type="compositionally biased region" description="Basic and acidic residues" evidence="11">
    <location>
        <begin position="918"/>
        <end position="932"/>
    </location>
</feature>
<dbReference type="Proteomes" id="UP000261540">
    <property type="component" value="Unplaced"/>
</dbReference>
<feature type="domain" description="ASD1" evidence="13">
    <location>
        <begin position="720"/>
        <end position="806"/>
    </location>
</feature>
<dbReference type="PROSITE" id="PS51307">
    <property type="entry name" value="ASD2"/>
    <property type="match status" value="1"/>
</dbReference>
<dbReference type="GeneTree" id="ENSGT00940000155212"/>
<dbReference type="GO" id="GO:0007015">
    <property type="term" value="P:actin filament organization"/>
    <property type="evidence" value="ECO:0007669"/>
    <property type="project" value="TreeGrafter"/>
</dbReference>
<comment type="subcellular location">
    <subcellularLocation>
        <location evidence="1">Cytoplasm</location>
        <location evidence="1">Cytoskeleton</location>
    </subcellularLocation>
</comment>
<feature type="compositionally biased region" description="Polar residues" evidence="11">
    <location>
        <begin position="164"/>
        <end position="176"/>
    </location>
</feature>
<feature type="compositionally biased region" description="Basic and acidic residues" evidence="11">
    <location>
        <begin position="787"/>
        <end position="803"/>
    </location>
</feature>
<keyword evidence="7 9" id="KW-0009">Actin-binding</keyword>
<organism evidence="15 16">
    <name type="scientific">Paramormyrops kingsleyae</name>
    <dbReference type="NCBI Taxonomy" id="1676925"/>
    <lineage>
        <taxon>Eukaryota</taxon>
        <taxon>Metazoa</taxon>
        <taxon>Chordata</taxon>
        <taxon>Craniata</taxon>
        <taxon>Vertebrata</taxon>
        <taxon>Euteleostomi</taxon>
        <taxon>Actinopterygii</taxon>
        <taxon>Neopterygii</taxon>
        <taxon>Teleostei</taxon>
        <taxon>Osteoglossocephala</taxon>
        <taxon>Osteoglossomorpha</taxon>
        <taxon>Osteoglossiformes</taxon>
        <taxon>Mormyridae</taxon>
        <taxon>Paramormyrops</taxon>
    </lineage>
</organism>
<dbReference type="FunFam" id="2.30.42.10:FF:000100">
    <property type="entry name" value="Shroom family member 2"/>
    <property type="match status" value="1"/>
</dbReference>
<evidence type="ECO:0000256" key="2">
    <source>
        <dbReference type="ARBA" id="ARBA00006469"/>
    </source>
</evidence>
<evidence type="ECO:0000259" key="13">
    <source>
        <dbReference type="PROSITE" id="PS51306"/>
    </source>
</evidence>
<feature type="compositionally biased region" description="Low complexity" evidence="11">
    <location>
        <begin position="678"/>
        <end position="689"/>
    </location>
</feature>
<dbReference type="InterPro" id="IPR036034">
    <property type="entry name" value="PDZ_sf"/>
</dbReference>
<feature type="compositionally biased region" description="Basic and acidic residues" evidence="11">
    <location>
        <begin position="861"/>
        <end position="872"/>
    </location>
</feature>
<dbReference type="STRING" id="1676925.ENSPKIP00000005278"/>
<feature type="compositionally biased region" description="Low complexity" evidence="11">
    <location>
        <begin position="232"/>
        <end position="241"/>
    </location>
</feature>
<dbReference type="Gene3D" id="2.30.42.10">
    <property type="match status" value="1"/>
</dbReference>
<feature type="coiled-coil region" evidence="10">
    <location>
        <begin position="1360"/>
        <end position="1415"/>
    </location>
</feature>
<dbReference type="Pfam" id="PF08688">
    <property type="entry name" value="ASD1"/>
    <property type="match status" value="1"/>
</dbReference>
<comment type="similarity">
    <text evidence="2">Belongs to the shroom family.</text>
</comment>
<keyword evidence="8" id="KW-0206">Cytoskeleton</keyword>
<evidence type="ECO:0000256" key="10">
    <source>
        <dbReference type="SAM" id="Coils"/>
    </source>
</evidence>
<feature type="compositionally biased region" description="Pro residues" evidence="11">
    <location>
        <begin position="1096"/>
        <end position="1105"/>
    </location>
</feature>